<comment type="caution">
    <text evidence="1">The sequence shown here is derived from an EMBL/GenBank/DDBJ whole genome shotgun (WGS) entry which is preliminary data.</text>
</comment>
<keyword evidence="2" id="KW-1185">Reference proteome</keyword>
<dbReference type="SUPFAM" id="SSF53098">
    <property type="entry name" value="Ribonuclease H-like"/>
    <property type="match status" value="1"/>
</dbReference>
<gene>
    <name evidence="1" type="ORF">SLS60_011652</name>
</gene>
<evidence type="ECO:0000313" key="2">
    <source>
        <dbReference type="Proteomes" id="UP001521785"/>
    </source>
</evidence>
<organism evidence="1 2">
    <name type="scientific">Paraconiothyrium brasiliense</name>
    <dbReference type="NCBI Taxonomy" id="300254"/>
    <lineage>
        <taxon>Eukaryota</taxon>
        <taxon>Fungi</taxon>
        <taxon>Dikarya</taxon>
        <taxon>Ascomycota</taxon>
        <taxon>Pezizomycotina</taxon>
        <taxon>Dothideomycetes</taxon>
        <taxon>Pleosporomycetidae</taxon>
        <taxon>Pleosporales</taxon>
        <taxon>Massarineae</taxon>
        <taxon>Didymosphaeriaceae</taxon>
        <taxon>Paraconiothyrium</taxon>
    </lineage>
</organism>
<evidence type="ECO:0000313" key="1">
    <source>
        <dbReference type="EMBL" id="KAL1591654.1"/>
    </source>
</evidence>
<dbReference type="InterPro" id="IPR012337">
    <property type="entry name" value="RNaseH-like_sf"/>
</dbReference>
<accession>A0ABR3QHL1</accession>
<protein>
    <recommendedName>
        <fullName evidence="3">Exonuclease domain-containing protein</fullName>
    </recommendedName>
</protein>
<reference evidence="1 2" key="1">
    <citation type="submission" date="2024-02" db="EMBL/GenBank/DDBJ databases">
        <title>De novo assembly and annotation of 12 fungi associated with fruit tree decline syndrome in Ontario, Canada.</title>
        <authorList>
            <person name="Sulman M."/>
            <person name="Ellouze W."/>
            <person name="Ilyukhin E."/>
        </authorList>
    </citation>
    <scope>NUCLEOTIDE SEQUENCE [LARGE SCALE GENOMIC DNA]</scope>
    <source>
        <strain evidence="1 2">M42-189</strain>
    </source>
</reference>
<evidence type="ECO:0008006" key="3">
    <source>
        <dbReference type="Google" id="ProtNLM"/>
    </source>
</evidence>
<sequence>MKLHADLERQWTNNISALWRAKIPDLPALKEHLPGAVLIAFDSEGSSSDSDGLASTNKVSELGFAVICTDIANSKLEHTGKEFGDSNDTRELTIELQRKPKVERTAGRIVRAQLSDVEELVRDFLADLPGKRVLVGYDLNRELRWISTTFPFLADLFVAWVDVQELVYHRCIQSSPTTLRIYEQQSLSTALRAMRFSCHKTSATRAVNDCCRILQVLAGLVQAVPFIMPGPNGPRIPRFSLYPSLRKPDKEKHPFSLRITSADGRRLPPRSPQEVADAFENHEGLRAVGLNWQNERVRQEGVRFWWLSFSTQEALRNFCTSVHGSVFEGITLCVILDFEEMEESG</sequence>
<proteinExistence type="predicted"/>
<name>A0ABR3QHL1_9PLEO</name>
<dbReference type="EMBL" id="JAKJXO020000023">
    <property type="protein sequence ID" value="KAL1591654.1"/>
    <property type="molecule type" value="Genomic_DNA"/>
</dbReference>
<dbReference type="Proteomes" id="UP001521785">
    <property type="component" value="Unassembled WGS sequence"/>
</dbReference>